<evidence type="ECO:0000313" key="4">
    <source>
        <dbReference type="Proteomes" id="UP000256845"/>
    </source>
</evidence>
<sequence>MHPTTDPPNAYPKLDEAVRAHMKRELLATLPTDRDIWVFGYGSLMWNPGFDHTEACPAFLPGWKRSFCVYSHRYRGTPEIPGLVLGLDRGGECHGMAFRVTPDQSQTAMDYLWEREMVTGVYEPMEVTAEINGKNQVCHTFVVDRAHPQYAGDLPQDECLDLIAKAHGSAGPNTEYLMNTVARLDALGIEDDALHSLVRLLEKSGG</sequence>
<dbReference type="EMBL" id="QRDW01000003">
    <property type="protein sequence ID" value="RED51273.1"/>
    <property type="molecule type" value="Genomic_DNA"/>
</dbReference>
<dbReference type="Pfam" id="PF04752">
    <property type="entry name" value="ChaC"/>
    <property type="match status" value="1"/>
</dbReference>
<gene>
    <name evidence="3" type="ORF">DFP90_10373</name>
</gene>
<dbReference type="CDD" id="cd06661">
    <property type="entry name" value="GGCT_like"/>
    <property type="match status" value="1"/>
</dbReference>
<dbReference type="PANTHER" id="PTHR12192:SF2">
    <property type="entry name" value="GLUTATHIONE-SPECIFIC GAMMA-GLUTAMYLCYCLOTRANSFERASE 2"/>
    <property type="match status" value="1"/>
</dbReference>
<organism evidence="3 4">
    <name type="scientific">Aestuariispira insulae</name>
    <dbReference type="NCBI Taxonomy" id="1461337"/>
    <lineage>
        <taxon>Bacteria</taxon>
        <taxon>Pseudomonadati</taxon>
        <taxon>Pseudomonadota</taxon>
        <taxon>Alphaproteobacteria</taxon>
        <taxon>Rhodospirillales</taxon>
        <taxon>Kiloniellaceae</taxon>
        <taxon>Aestuariispira</taxon>
    </lineage>
</organism>
<dbReference type="InterPro" id="IPR013024">
    <property type="entry name" value="GGCT-like"/>
</dbReference>
<keyword evidence="2" id="KW-0456">Lyase</keyword>
<dbReference type="AlphaFoldDB" id="A0A3D9HP51"/>
<keyword evidence="4" id="KW-1185">Reference proteome</keyword>
<evidence type="ECO:0000313" key="3">
    <source>
        <dbReference type="EMBL" id="RED51273.1"/>
    </source>
</evidence>
<dbReference type="EC" id="4.3.2.7" evidence="1"/>
<accession>A0A3D9HP51</accession>
<dbReference type="PANTHER" id="PTHR12192">
    <property type="entry name" value="CATION TRANSPORT PROTEIN CHAC-RELATED"/>
    <property type="match status" value="1"/>
</dbReference>
<dbReference type="InterPro" id="IPR036568">
    <property type="entry name" value="GGCT-like_sf"/>
</dbReference>
<proteinExistence type="predicted"/>
<dbReference type="GO" id="GO:0005737">
    <property type="term" value="C:cytoplasm"/>
    <property type="evidence" value="ECO:0007669"/>
    <property type="project" value="TreeGrafter"/>
</dbReference>
<name>A0A3D9HP51_9PROT</name>
<dbReference type="SUPFAM" id="SSF110857">
    <property type="entry name" value="Gamma-glutamyl cyclotransferase-like"/>
    <property type="match status" value="1"/>
</dbReference>
<dbReference type="GO" id="GO:0006751">
    <property type="term" value="P:glutathione catabolic process"/>
    <property type="evidence" value="ECO:0007669"/>
    <property type="project" value="InterPro"/>
</dbReference>
<dbReference type="RefSeq" id="WP_245957014.1">
    <property type="nucleotide sequence ID" value="NZ_QRDW01000003.1"/>
</dbReference>
<dbReference type="GO" id="GO:0061928">
    <property type="term" value="F:glutathione specific gamma-glutamylcyclotransferase activity"/>
    <property type="evidence" value="ECO:0007669"/>
    <property type="project" value="UniProtKB-EC"/>
</dbReference>
<protein>
    <recommendedName>
        <fullName evidence="1">glutathione-specific gamma-glutamylcyclotransferase</fullName>
        <ecNumber evidence="1">4.3.2.7</ecNumber>
    </recommendedName>
</protein>
<evidence type="ECO:0000256" key="2">
    <source>
        <dbReference type="ARBA" id="ARBA00023239"/>
    </source>
</evidence>
<reference evidence="3 4" key="1">
    <citation type="submission" date="2018-07" db="EMBL/GenBank/DDBJ databases">
        <title>Genomic Encyclopedia of Type Strains, Phase III (KMG-III): the genomes of soil and plant-associated and newly described type strains.</title>
        <authorList>
            <person name="Whitman W."/>
        </authorList>
    </citation>
    <scope>NUCLEOTIDE SEQUENCE [LARGE SCALE GENOMIC DNA]</scope>
    <source>
        <strain evidence="3 4">CECT 8488</strain>
    </source>
</reference>
<evidence type="ECO:0000256" key="1">
    <source>
        <dbReference type="ARBA" id="ARBA00012344"/>
    </source>
</evidence>
<dbReference type="Proteomes" id="UP000256845">
    <property type="component" value="Unassembled WGS sequence"/>
</dbReference>
<comment type="caution">
    <text evidence="3">The sequence shown here is derived from an EMBL/GenBank/DDBJ whole genome shotgun (WGS) entry which is preliminary data.</text>
</comment>
<dbReference type="InterPro" id="IPR006840">
    <property type="entry name" value="ChaC"/>
</dbReference>
<dbReference type="Gene3D" id="3.10.490.10">
    <property type="entry name" value="Gamma-glutamyl cyclotransferase-like"/>
    <property type="match status" value="1"/>
</dbReference>